<feature type="transmembrane region" description="Helical" evidence="1">
    <location>
        <begin position="262"/>
        <end position="283"/>
    </location>
</feature>
<organism evidence="2 3">
    <name type="scientific">Bacteriovorax stolpii</name>
    <name type="common">Bdellovibrio stolpii</name>
    <dbReference type="NCBI Taxonomy" id="960"/>
    <lineage>
        <taxon>Bacteria</taxon>
        <taxon>Pseudomonadati</taxon>
        <taxon>Bdellovibrionota</taxon>
        <taxon>Bacteriovoracia</taxon>
        <taxon>Bacteriovoracales</taxon>
        <taxon>Bacteriovoracaceae</taxon>
        <taxon>Bacteriovorax</taxon>
    </lineage>
</organism>
<keyword evidence="3" id="KW-1185">Reference proteome</keyword>
<sequence length="354" mass="40632">MPEKSEWINLLFPLISLPFIFAEFQLGWAFSIAFFVAISHFGAIHHLITIYIVGQSPECGEWAKEHFGSVPKFFAAFTLLGLILFLMFVFSMEKMESQFPFMKWVFLSFILIDIYFISVFHMIHQSKGISLLYNKFGETSDNLKKWEKWERLCATGLVTGVVIAGFFGTFRRNPVNVSQYGFSRPLEILGLTLAALSALTYIYVAIKSSSLLKSSKGIFALRMIVWVFYPISMVAQATQRLVHGLEYYFIYAKIGKSRKDMITFFGILSAIVLIATYAVVLSFRRDGMTVYLANFGILEKGLTEQYIGGFKVRNLAYAFYGTFNVLHILIDSFLFRYKFPKARLVTLQHLLTRR</sequence>
<reference evidence="2 3" key="1">
    <citation type="submission" date="2018-01" db="EMBL/GenBank/DDBJ databases">
        <title>Complete genome sequence of Bacteriovorax stolpii DSM12778.</title>
        <authorList>
            <person name="Tang B."/>
            <person name="Chang J."/>
        </authorList>
    </citation>
    <scope>NUCLEOTIDE SEQUENCE [LARGE SCALE GENOMIC DNA]</scope>
    <source>
        <strain evidence="2 3">DSM 12778</strain>
    </source>
</reference>
<feature type="transmembrane region" description="Helical" evidence="1">
    <location>
        <begin position="73"/>
        <end position="92"/>
    </location>
</feature>
<feature type="transmembrane region" description="Helical" evidence="1">
    <location>
        <begin position="152"/>
        <end position="168"/>
    </location>
</feature>
<keyword evidence="1" id="KW-1133">Transmembrane helix</keyword>
<protein>
    <submittedName>
        <fullName evidence="2">Uncharacterized protein</fullName>
    </submittedName>
</protein>
<name>A0A2K9NMY9_BACTC</name>
<evidence type="ECO:0000313" key="2">
    <source>
        <dbReference type="EMBL" id="AUN96883.1"/>
    </source>
</evidence>
<feature type="transmembrane region" description="Helical" evidence="1">
    <location>
        <begin position="188"/>
        <end position="206"/>
    </location>
</feature>
<dbReference type="Proteomes" id="UP000235584">
    <property type="component" value="Chromosome"/>
</dbReference>
<feature type="transmembrane region" description="Helical" evidence="1">
    <location>
        <begin position="104"/>
        <end position="123"/>
    </location>
</feature>
<feature type="transmembrane region" description="Helical" evidence="1">
    <location>
        <begin position="7"/>
        <end position="26"/>
    </location>
</feature>
<feature type="transmembrane region" description="Helical" evidence="1">
    <location>
        <begin position="218"/>
        <end position="242"/>
    </location>
</feature>
<feature type="transmembrane region" description="Helical" evidence="1">
    <location>
        <begin position="315"/>
        <end position="335"/>
    </location>
</feature>
<dbReference type="KEGG" id="bsto:C0V70_01930"/>
<feature type="transmembrane region" description="Helical" evidence="1">
    <location>
        <begin position="32"/>
        <end position="53"/>
    </location>
</feature>
<dbReference type="AlphaFoldDB" id="A0A2K9NMY9"/>
<keyword evidence="1" id="KW-0472">Membrane</keyword>
<evidence type="ECO:0000313" key="3">
    <source>
        <dbReference type="Proteomes" id="UP000235584"/>
    </source>
</evidence>
<proteinExistence type="predicted"/>
<dbReference type="EMBL" id="CP025704">
    <property type="protein sequence ID" value="AUN96883.1"/>
    <property type="molecule type" value="Genomic_DNA"/>
</dbReference>
<accession>A0A2K9NMY9</accession>
<keyword evidence="1" id="KW-0812">Transmembrane</keyword>
<gene>
    <name evidence="2" type="ORF">C0V70_01930</name>
</gene>
<evidence type="ECO:0000256" key="1">
    <source>
        <dbReference type="SAM" id="Phobius"/>
    </source>
</evidence>